<dbReference type="PANTHER" id="PTHR33938:SF15">
    <property type="entry name" value="FERULOYL ESTERASE B-RELATED"/>
    <property type="match status" value="1"/>
</dbReference>
<dbReference type="Pfam" id="PF07519">
    <property type="entry name" value="Tannase"/>
    <property type="match status" value="1"/>
</dbReference>
<reference evidence="9 10" key="1">
    <citation type="submission" date="2024-03" db="EMBL/GenBank/DDBJ databases">
        <title>Novel species of the genus Variovorax.</title>
        <authorList>
            <person name="Liu Q."/>
            <person name="Xin Y.-H."/>
        </authorList>
    </citation>
    <scope>NUCLEOTIDE SEQUENCE [LARGE SCALE GENOMIC DNA]</scope>
    <source>
        <strain evidence="9 10">KACC 18899</strain>
    </source>
</reference>
<evidence type="ECO:0000256" key="8">
    <source>
        <dbReference type="SAM" id="SignalP"/>
    </source>
</evidence>
<evidence type="ECO:0000256" key="4">
    <source>
        <dbReference type="ARBA" id="ARBA00022729"/>
    </source>
</evidence>
<evidence type="ECO:0000256" key="3">
    <source>
        <dbReference type="ARBA" id="ARBA00022723"/>
    </source>
</evidence>
<dbReference type="InterPro" id="IPR029058">
    <property type="entry name" value="AB_hydrolase_fold"/>
</dbReference>
<accession>A0ABU8VM80</accession>
<sequence>MTKFRTRTGVLVAAFTATMLAACGGGGHTPFAPAPLPQTQAALSCDDSIKTGIHPDANTTVTVVKAFKAGDSLALSGTPAAPVPATAGADMCLVKLVVGPGNAGPAGAPSTSAGIGLEVWLPAPSAWNNIIRAMGSGGWAGGAHADSTQIGTRPQYMPAVTSGYVIVTSDHGHALLNNGSFAMNPDGSINTVLWQDFAERSLHEMAVKTKALVQAYYAKPQKYAYWDGFSTGGRQGFKLAQKYPTDFDGILAGSPAINWSKFITGELYPQVAMQRELGAPIAAAKLNFVSGAAVKSCDTLGVGFLLDPLQCHYDPTKDASVLCNGVAGNGATGTSGNASCVNLTEARVINQIWYGETASGAWPDPTVDNGTNPGLAGPDQLWYGLTRGTNLPLSLAGTNPFPIASDQVALELQDPSYAGNTFTNATGNGTNQWKTLDYAGLAHAFQRGLALQAAFSNIDTDNPDLSGFRDAGGKVLTYHGLADDKIMPMGSINYYSRVAAAMGGNAATQKFDRLFLIPGLAHDSTFASSASIDPNTNANISTNKVPLPQYLNGRDEMFTALRKWVENGVAPTRIDVSSKDGSVSMPLCLYPQKATYSGGGSLSATGSYTCQ</sequence>
<evidence type="ECO:0000256" key="6">
    <source>
        <dbReference type="ARBA" id="ARBA00022837"/>
    </source>
</evidence>
<evidence type="ECO:0000256" key="2">
    <source>
        <dbReference type="ARBA" id="ARBA00022487"/>
    </source>
</evidence>
<gene>
    <name evidence="9" type="ORF">WKW77_26795</name>
</gene>
<dbReference type="EMBL" id="JBBKZU010000014">
    <property type="protein sequence ID" value="MEJ8814708.1"/>
    <property type="molecule type" value="Genomic_DNA"/>
</dbReference>
<keyword evidence="4 8" id="KW-0732">Signal</keyword>
<keyword evidence="7" id="KW-1015">Disulfide bond</keyword>
<dbReference type="SUPFAM" id="SSF53474">
    <property type="entry name" value="alpha/beta-Hydrolases"/>
    <property type="match status" value="1"/>
</dbReference>
<evidence type="ECO:0000313" key="10">
    <source>
        <dbReference type="Proteomes" id="UP001365846"/>
    </source>
</evidence>
<keyword evidence="5 9" id="KW-0378">Hydrolase</keyword>
<dbReference type="PROSITE" id="PS51257">
    <property type="entry name" value="PROKAR_LIPOPROTEIN"/>
    <property type="match status" value="1"/>
</dbReference>
<feature type="chain" id="PRO_5046669971" evidence="8">
    <location>
        <begin position="22"/>
        <end position="611"/>
    </location>
</feature>
<dbReference type="Gene3D" id="3.40.50.1820">
    <property type="entry name" value="alpha/beta hydrolase"/>
    <property type="match status" value="1"/>
</dbReference>
<comment type="similarity">
    <text evidence="1">Belongs to the tannase family.</text>
</comment>
<dbReference type="GO" id="GO:0016787">
    <property type="term" value="F:hydrolase activity"/>
    <property type="evidence" value="ECO:0007669"/>
    <property type="project" value="UniProtKB-KW"/>
</dbReference>
<keyword evidence="3" id="KW-0479">Metal-binding</keyword>
<evidence type="ECO:0000256" key="1">
    <source>
        <dbReference type="ARBA" id="ARBA00006249"/>
    </source>
</evidence>
<evidence type="ECO:0000313" key="9">
    <source>
        <dbReference type="EMBL" id="MEJ8814708.1"/>
    </source>
</evidence>
<name>A0ABU8VM80_9BURK</name>
<comment type="caution">
    <text evidence="9">The sequence shown here is derived from an EMBL/GenBank/DDBJ whole genome shotgun (WGS) entry which is preliminary data.</text>
</comment>
<evidence type="ECO:0000256" key="5">
    <source>
        <dbReference type="ARBA" id="ARBA00022801"/>
    </source>
</evidence>
<dbReference type="PANTHER" id="PTHR33938">
    <property type="entry name" value="FERULOYL ESTERASE B-RELATED"/>
    <property type="match status" value="1"/>
</dbReference>
<dbReference type="Proteomes" id="UP001365846">
    <property type="component" value="Unassembled WGS sequence"/>
</dbReference>
<keyword evidence="6" id="KW-0106">Calcium</keyword>
<protein>
    <submittedName>
        <fullName evidence="9">Tannase/feruloyl esterase family alpha/beta hydrolase</fullName>
    </submittedName>
</protein>
<proteinExistence type="inferred from homology"/>
<evidence type="ECO:0000256" key="7">
    <source>
        <dbReference type="ARBA" id="ARBA00023157"/>
    </source>
</evidence>
<feature type="signal peptide" evidence="8">
    <location>
        <begin position="1"/>
        <end position="21"/>
    </location>
</feature>
<keyword evidence="10" id="KW-1185">Reference proteome</keyword>
<keyword evidence="2" id="KW-0719">Serine esterase</keyword>
<dbReference type="InterPro" id="IPR011118">
    <property type="entry name" value="Tannase/feruloyl_esterase"/>
</dbReference>
<dbReference type="RefSeq" id="WP_340359936.1">
    <property type="nucleotide sequence ID" value="NZ_JBBKZU010000014.1"/>
</dbReference>
<organism evidence="9 10">
    <name type="scientific">Variovorax ureilyticus</name>
    <dbReference type="NCBI Taxonomy" id="1836198"/>
    <lineage>
        <taxon>Bacteria</taxon>
        <taxon>Pseudomonadati</taxon>
        <taxon>Pseudomonadota</taxon>
        <taxon>Betaproteobacteria</taxon>
        <taxon>Burkholderiales</taxon>
        <taxon>Comamonadaceae</taxon>
        <taxon>Variovorax</taxon>
    </lineage>
</organism>